<feature type="region of interest" description="Disordered" evidence="3">
    <location>
        <begin position="1"/>
        <end position="26"/>
    </location>
</feature>
<dbReference type="RefSeq" id="WP_119374509.1">
    <property type="nucleotide sequence ID" value="NZ_QWFX01000005.1"/>
</dbReference>
<evidence type="ECO:0000313" key="4">
    <source>
        <dbReference type="EMBL" id="RIJ32428.1"/>
    </source>
</evidence>
<dbReference type="PANTHER" id="PTHR43542">
    <property type="entry name" value="METHYLTRANSFERASE"/>
    <property type="match status" value="1"/>
</dbReference>
<proteinExistence type="predicted"/>
<dbReference type="OrthoDB" id="9803017at2"/>
<sequence>MRIISGRFKGQPLAAPKGRNTRPTSDRARESLFNVLTHASWAPPLEGARVIDLFAGSGALGFEAMSRGAAFCLFVETDSAARGTIRDNVEAFQLFGNTRIHRRSATDLGPKPAGVGSPFTIAFLDPPYHQGLVTPCLDNLLAGQWLATDAIAVVETDAKETFDHDGWEVLDEREAGKAKLTVLKPA</sequence>
<organism evidence="4 5">
    <name type="scientific">Henriciella mobilis</name>
    <dbReference type="NCBI Taxonomy" id="2305467"/>
    <lineage>
        <taxon>Bacteria</taxon>
        <taxon>Pseudomonadati</taxon>
        <taxon>Pseudomonadota</taxon>
        <taxon>Alphaproteobacteria</taxon>
        <taxon>Hyphomonadales</taxon>
        <taxon>Hyphomonadaceae</taxon>
        <taxon>Henriciella</taxon>
    </lineage>
</organism>
<evidence type="ECO:0000256" key="2">
    <source>
        <dbReference type="ARBA" id="ARBA00022679"/>
    </source>
</evidence>
<dbReference type="Proteomes" id="UP000266385">
    <property type="component" value="Unassembled WGS sequence"/>
</dbReference>
<dbReference type="PANTHER" id="PTHR43542:SF1">
    <property type="entry name" value="METHYLTRANSFERASE"/>
    <property type="match status" value="1"/>
</dbReference>
<evidence type="ECO:0000313" key="5">
    <source>
        <dbReference type="Proteomes" id="UP000266385"/>
    </source>
</evidence>
<dbReference type="Pfam" id="PF03602">
    <property type="entry name" value="Cons_hypoth95"/>
    <property type="match status" value="1"/>
</dbReference>
<accession>A0A399RMJ9</accession>
<protein>
    <submittedName>
        <fullName evidence="4">16S rRNA (Guanine(966)-N(2))-methyltransferase RsmD</fullName>
        <ecNumber evidence="4">2.1.1.171</ecNumber>
    </submittedName>
</protein>
<dbReference type="CDD" id="cd02440">
    <property type="entry name" value="AdoMet_MTases"/>
    <property type="match status" value="1"/>
</dbReference>
<reference evidence="4 5" key="1">
    <citation type="submission" date="2018-08" db="EMBL/GenBank/DDBJ databases">
        <title>Henriciella mobilis sp. nov., isolated from seawater.</title>
        <authorList>
            <person name="Cheng H."/>
            <person name="Wu Y.-H."/>
            <person name="Xu X.-W."/>
            <person name="Guo L.-L."/>
        </authorList>
    </citation>
    <scope>NUCLEOTIDE SEQUENCE [LARGE SCALE GENOMIC DNA]</scope>
    <source>
        <strain evidence="4 5">JN25</strain>
    </source>
</reference>
<evidence type="ECO:0000256" key="1">
    <source>
        <dbReference type="ARBA" id="ARBA00022603"/>
    </source>
</evidence>
<dbReference type="Gene3D" id="3.40.50.150">
    <property type="entry name" value="Vaccinia Virus protein VP39"/>
    <property type="match status" value="1"/>
</dbReference>
<dbReference type="InterPro" id="IPR029063">
    <property type="entry name" value="SAM-dependent_MTases_sf"/>
</dbReference>
<name>A0A399RMJ9_9PROT</name>
<dbReference type="NCBIfam" id="TIGR00095">
    <property type="entry name" value="16S rRNA (guanine(966)-N(2))-methyltransferase RsmD"/>
    <property type="match status" value="1"/>
</dbReference>
<comment type="caution">
    <text evidence="4">The sequence shown here is derived from an EMBL/GenBank/DDBJ whole genome shotgun (WGS) entry which is preliminary data.</text>
</comment>
<dbReference type="AlphaFoldDB" id="A0A399RMJ9"/>
<evidence type="ECO:0000256" key="3">
    <source>
        <dbReference type="SAM" id="MobiDB-lite"/>
    </source>
</evidence>
<dbReference type="SUPFAM" id="SSF53335">
    <property type="entry name" value="S-adenosyl-L-methionine-dependent methyltransferases"/>
    <property type="match status" value="1"/>
</dbReference>
<dbReference type="InterPro" id="IPR004398">
    <property type="entry name" value="RNA_MeTrfase_RsmD"/>
</dbReference>
<dbReference type="EMBL" id="QWFX01000005">
    <property type="protein sequence ID" value="RIJ32428.1"/>
    <property type="molecule type" value="Genomic_DNA"/>
</dbReference>
<dbReference type="EC" id="2.1.1.171" evidence="4"/>
<dbReference type="PIRSF" id="PIRSF004553">
    <property type="entry name" value="CHP00095"/>
    <property type="match status" value="1"/>
</dbReference>
<keyword evidence="5" id="KW-1185">Reference proteome</keyword>
<dbReference type="GO" id="GO:0052913">
    <property type="term" value="F:16S rRNA (guanine(966)-N(2))-methyltransferase activity"/>
    <property type="evidence" value="ECO:0007669"/>
    <property type="project" value="UniProtKB-EC"/>
</dbReference>
<keyword evidence="1 4" id="KW-0489">Methyltransferase</keyword>
<gene>
    <name evidence="4" type="primary">rsmD</name>
    <name evidence="4" type="ORF">D1223_00785</name>
</gene>
<keyword evidence="2 4" id="KW-0808">Transferase</keyword>